<name>A0A656GMK0_PSEA0</name>
<sequence>KQKGLRETRGGSVIENAPEITACEAMMVAIVDRPI</sequence>
<dbReference type="Proteomes" id="UP000003465">
    <property type="component" value="Unassembled WGS sequence"/>
</dbReference>
<feature type="non-terminal residue" evidence="1">
    <location>
        <position position="1"/>
    </location>
</feature>
<evidence type="ECO:0000313" key="1">
    <source>
        <dbReference type="EMBL" id="EGH26958.1"/>
    </source>
</evidence>
<protein>
    <submittedName>
        <fullName evidence="1">Uncharacterized protein</fullName>
    </submittedName>
</protein>
<dbReference type="EMBL" id="AEAG01003105">
    <property type="protein sequence ID" value="EGH26958.1"/>
    <property type="molecule type" value="Genomic_DNA"/>
</dbReference>
<accession>A0A656GMK0</accession>
<gene>
    <name evidence="1" type="ORF">PSYMO_37941</name>
</gene>
<proteinExistence type="predicted"/>
<evidence type="ECO:0000313" key="2">
    <source>
        <dbReference type="Proteomes" id="UP000003465"/>
    </source>
</evidence>
<comment type="caution">
    <text evidence="1">The sequence shown here is derived from an EMBL/GenBank/DDBJ whole genome shotgun (WGS) entry which is preliminary data.</text>
</comment>
<organism evidence="1 2">
    <name type="scientific">Pseudomonas amygdali pv. mori str. 301020</name>
    <dbReference type="NCBI Taxonomy" id="629261"/>
    <lineage>
        <taxon>Bacteria</taxon>
        <taxon>Pseudomonadati</taxon>
        <taxon>Pseudomonadota</taxon>
        <taxon>Gammaproteobacteria</taxon>
        <taxon>Pseudomonadales</taxon>
        <taxon>Pseudomonadaceae</taxon>
        <taxon>Pseudomonas</taxon>
        <taxon>Pseudomonas amygdali</taxon>
    </lineage>
</organism>
<feature type="non-terminal residue" evidence="1">
    <location>
        <position position="35"/>
    </location>
</feature>
<dbReference type="AlphaFoldDB" id="A0A656GMK0"/>
<reference evidence="1 2" key="1">
    <citation type="journal article" date="2011" name="PLoS Pathog.">
        <title>Dynamic evolution of pathogenicity revealed by sequencing and comparative genomics of 19 Pseudomonas syringae isolates.</title>
        <authorList>
            <person name="Baltrus D.A."/>
            <person name="Nishimura M.T."/>
            <person name="Romanchuk A."/>
            <person name="Chang J.H."/>
            <person name="Mukhtar M.S."/>
            <person name="Cherkis K."/>
            <person name="Roach J."/>
            <person name="Grant S.R."/>
            <person name="Jones C.D."/>
            <person name="Dangl J.L."/>
        </authorList>
    </citation>
    <scope>NUCLEOTIDE SEQUENCE [LARGE SCALE GENOMIC DNA]</scope>
    <source>
        <strain evidence="1 2">301020</strain>
    </source>
</reference>